<dbReference type="InterPro" id="IPR001227">
    <property type="entry name" value="Ac_transferase_dom_sf"/>
</dbReference>
<sequence>MVVFLFPGQGSQFPAMFDFLPDHPKMQETIARANAFLGENPYNWSTQEALQSTRNVQLSLLTIGVGCAYALMAEGLRPKYVAGHSVGAFSAAVAANVLSFEDALKIVKYRGEKMEASYPHGYGMGVIQGLSFYAVEQLLRKEREAGQIIYIANENSDSQIAVSGKQESIEHAFIIAGANGARKVQWLNVSVPSHTPLFSDLAKELDHELRKVNITRPSIPYVANHSARLLQDEELIREDLAFNIEAPVRWHNGMTMLYERGIRQFLQLPPGRVYTELVNQTFADIRALSLANDVTSITNFFKRCV</sequence>
<dbReference type="KEGG" id="scib:HUG20_05235"/>
<dbReference type="Pfam" id="PF00698">
    <property type="entry name" value="Acyl_transf_1"/>
    <property type="match status" value="1"/>
</dbReference>
<keyword evidence="2 4" id="KW-0012">Acyltransferase</keyword>
<evidence type="ECO:0000313" key="8">
    <source>
        <dbReference type="Proteomes" id="UP000595349"/>
    </source>
</evidence>
<dbReference type="SUPFAM" id="SSF52151">
    <property type="entry name" value="FabD/lysophospholipase-like"/>
    <property type="match status" value="1"/>
</dbReference>
<dbReference type="PANTHER" id="PTHR42681">
    <property type="entry name" value="MALONYL-COA-ACYL CARRIER PROTEIN TRANSACYLASE, MITOCHONDRIAL"/>
    <property type="match status" value="1"/>
</dbReference>
<protein>
    <recommendedName>
        <fullName evidence="4">Malonyl CoA-acyl carrier protein transacylase</fullName>
        <ecNumber evidence="4">2.3.1.39</ecNumber>
    </recommendedName>
</protein>
<evidence type="ECO:0000256" key="3">
    <source>
        <dbReference type="ARBA" id="ARBA00048462"/>
    </source>
</evidence>
<evidence type="ECO:0000256" key="5">
    <source>
        <dbReference type="PIRSR" id="PIRSR000446-1"/>
    </source>
</evidence>
<comment type="similarity">
    <text evidence="4">Belongs to the fabD family.</text>
</comment>
<evidence type="ECO:0000256" key="1">
    <source>
        <dbReference type="ARBA" id="ARBA00022679"/>
    </source>
</evidence>
<gene>
    <name evidence="7" type="ORF">HUG20_05235</name>
</gene>
<dbReference type="PIRSF" id="PIRSF000446">
    <property type="entry name" value="Mct"/>
    <property type="match status" value="1"/>
</dbReference>
<accession>A0A7T6Z9E1</accession>
<proteinExistence type="inferred from homology"/>
<feature type="active site" evidence="5">
    <location>
        <position position="194"/>
    </location>
</feature>
<keyword evidence="1 4" id="KW-0808">Transferase</keyword>
<dbReference type="InterPro" id="IPR024925">
    <property type="entry name" value="Malonyl_CoA-ACP_transAc"/>
</dbReference>
<evidence type="ECO:0000256" key="4">
    <source>
        <dbReference type="PIRNR" id="PIRNR000446"/>
    </source>
</evidence>
<dbReference type="InterPro" id="IPR014043">
    <property type="entry name" value="Acyl_transferase_dom"/>
</dbReference>
<dbReference type="Gene3D" id="3.40.366.10">
    <property type="entry name" value="Malonyl-Coenzyme A Acyl Carrier Protein, domain 2"/>
    <property type="match status" value="1"/>
</dbReference>
<dbReference type="RefSeq" id="WP_200088852.1">
    <property type="nucleotide sequence ID" value="NZ_CP054706.1"/>
</dbReference>
<dbReference type="GO" id="GO:0004314">
    <property type="term" value="F:[acyl-carrier-protein] S-malonyltransferase activity"/>
    <property type="evidence" value="ECO:0007669"/>
    <property type="project" value="UniProtKB-EC"/>
</dbReference>
<dbReference type="AlphaFoldDB" id="A0A7T6Z9E1"/>
<evidence type="ECO:0000259" key="6">
    <source>
        <dbReference type="SMART" id="SM00827"/>
    </source>
</evidence>
<evidence type="ECO:0000256" key="2">
    <source>
        <dbReference type="ARBA" id="ARBA00023315"/>
    </source>
</evidence>
<dbReference type="EMBL" id="CP054706">
    <property type="protein sequence ID" value="QQK79351.1"/>
    <property type="molecule type" value="Genomic_DNA"/>
</dbReference>
<dbReference type="SMART" id="SM00827">
    <property type="entry name" value="PKS_AT"/>
    <property type="match status" value="1"/>
</dbReference>
<dbReference type="Proteomes" id="UP000595349">
    <property type="component" value="Chromosome"/>
</dbReference>
<feature type="active site" evidence="5">
    <location>
        <position position="85"/>
    </location>
</feature>
<dbReference type="PANTHER" id="PTHR42681:SF1">
    <property type="entry name" value="MALONYL-COA-ACYL CARRIER PROTEIN TRANSACYLASE, MITOCHONDRIAL"/>
    <property type="match status" value="1"/>
</dbReference>
<reference evidence="7 8" key="1">
    <citation type="submission" date="2020-06" db="EMBL/GenBank/DDBJ databases">
        <title>Genomic analysis of Salicibibacter sp. NKC21-4.</title>
        <authorList>
            <person name="Oh Y.J."/>
        </authorList>
    </citation>
    <scope>NUCLEOTIDE SEQUENCE [LARGE SCALE GENOMIC DNA]</scope>
    <source>
        <strain evidence="7 8">NKC21-4</strain>
    </source>
</reference>
<feature type="domain" description="Malonyl-CoA:ACP transacylase (MAT)" evidence="6">
    <location>
        <begin position="5"/>
        <end position="300"/>
    </location>
</feature>
<dbReference type="Gene3D" id="3.30.70.250">
    <property type="entry name" value="Malonyl-CoA ACP transacylase, ACP-binding"/>
    <property type="match status" value="1"/>
</dbReference>
<organism evidence="7 8">
    <name type="scientific">Salicibibacter cibi</name>
    <dbReference type="NCBI Taxonomy" id="2743001"/>
    <lineage>
        <taxon>Bacteria</taxon>
        <taxon>Bacillati</taxon>
        <taxon>Bacillota</taxon>
        <taxon>Bacilli</taxon>
        <taxon>Bacillales</taxon>
        <taxon>Bacillaceae</taxon>
        <taxon>Salicibibacter</taxon>
    </lineage>
</organism>
<dbReference type="InterPro" id="IPR050858">
    <property type="entry name" value="Mal-CoA-ACP_Trans/PKS_FabD"/>
</dbReference>
<dbReference type="SUPFAM" id="SSF55048">
    <property type="entry name" value="Probable ACP-binding domain of malonyl-CoA ACP transacylase"/>
    <property type="match status" value="1"/>
</dbReference>
<dbReference type="InterPro" id="IPR016035">
    <property type="entry name" value="Acyl_Trfase/lysoPLipase"/>
</dbReference>
<dbReference type="GO" id="GO:0005829">
    <property type="term" value="C:cytosol"/>
    <property type="evidence" value="ECO:0007669"/>
    <property type="project" value="TreeGrafter"/>
</dbReference>
<dbReference type="GO" id="GO:0006633">
    <property type="term" value="P:fatty acid biosynthetic process"/>
    <property type="evidence" value="ECO:0007669"/>
    <property type="project" value="TreeGrafter"/>
</dbReference>
<keyword evidence="8" id="KW-1185">Reference proteome</keyword>
<dbReference type="EC" id="2.3.1.39" evidence="4"/>
<dbReference type="InterPro" id="IPR016036">
    <property type="entry name" value="Malonyl_transacylase_ACP-bd"/>
</dbReference>
<name>A0A7T6Z9E1_9BACI</name>
<evidence type="ECO:0000313" key="7">
    <source>
        <dbReference type="EMBL" id="QQK79351.1"/>
    </source>
</evidence>
<comment type="catalytic activity">
    <reaction evidence="3 4">
        <text>holo-[ACP] + malonyl-CoA = malonyl-[ACP] + CoA</text>
        <dbReference type="Rhea" id="RHEA:41792"/>
        <dbReference type="Rhea" id="RHEA-COMP:9623"/>
        <dbReference type="Rhea" id="RHEA-COMP:9685"/>
        <dbReference type="ChEBI" id="CHEBI:57287"/>
        <dbReference type="ChEBI" id="CHEBI:57384"/>
        <dbReference type="ChEBI" id="CHEBI:64479"/>
        <dbReference type="ChEBI" id="CHEBI:78449"/>
        <dbReference type="EC" id="2.3.1.39"/>
    </reaction>
</comment>